<evidence type="ECO:0000313" key="1">
    <source>
        <dbReference type="EMBL" id="AHL18521.1"/>
    </source>
</evidence>
<protein>
    <submittedName>
        <fullName evidence="1">Uncharacterized protein</fullName>
    </submittedName>
</protein>
<accession>W8PF82</accession>
<name>W8PF82_9CAUD</name>
<dbReference type="KEGG" id="vg:18938362"/>
<evidence type="ECO:0000313" key="2">
    <source>
        <dbReference type="Proteomes" id="UP000019700"/>
    </source>
</evidence>
<dbReference type="GeneID" id="18938362"/>
<dbReference type="RefSeq" id="YP_009021496.1">
    <property type="nucleotide sequence ID" value="NC_023859.1"/>
</dbReference>
<sequence length="75" mass="8618">MSINNYKEKRAALESLIEDAAEAEKYREKDYGHNPFEGHEMFGNNGVRSLVRLLERTDAIHVLARMVKKAKEARA</sequence>
<keyword evidence="2" id="KW-1185">Reference proteome</keyword>
<dbReference type="Proteomes" id="UP000019700">
    <property type="component" value="Genome"/>
</dbReference>
<dbReference type="EMBL" id="KJ173786">
    <property type="protein sequence ID" value="AHL18521.1"/>
    <property type="molecule type" value="Genomic_DNA"/>
</dbReference>
<proteinExistence type="predicted"/>
<reference evidence="1 2" key="1">
    <citation type="journal article" date="2014" name="Arch. Virol.">
        <title>Complete genome sequence of a novel phage, vB_MoxS-ISF9, infecting methylotrophic Microbacterium: first report of a virulent Microbacterium phage.</title>
        <authorList>
            <person name="Zamani I."/>
            <person name="Bouzari M."/>
            <person name="Emtiazi G."/>
            <person name="Ghasemi S.M."/>
            <person name="Chang H.I."/>
        </authorList>
    </citation>
    <scope>NUCLEOTIDE SEQUENCE [LARGE SCALE GENOMIC DNA]</scope>
</reference>
<organism evidence="1 2">
    <name type="scientific">Microbacterium phage vB_MoxS-ISF9</name>
    <dbReference type="NCBI Taxonomy" id="1458670"/>
    <lineage>
        <taxon>Viruses</taxon>
        <taxon>Duplodnaviria</taxon>
        <taxon>Heunggongvirae</taxon>
        <taxon>Uroviricota</taxon>
        <taxon>Caudoviricetes</taxon>
        <taxon>Farahnazvirus</taxon>
        <taxon>Farahnazvirus ISF9</taxon>
    </lineage>
</organism>
<gene>
    <name evidence="1" type="ORF">ISF9_051</name>
</gene>